<dbReference type="Pfam" id="PF13239">
    <property type="entry name" value="2TM"/>
    <property type="match status" value="1"/>
</dbReference>
<feature type="transmembrane region" description="Helical" evidence="2">
    <location>
        <begin position="32"/>
        <end position="54"/>
    </location>
</feature>
<keyword evidence="2" id="KW-0472">Membrane</keyword>
<evidence type="ECO:0000256" key="1">
    <source>
        <dbReference type="SAM" id="MobiDB-lite"/>
    </source>
</evidence>
<evidence type="ECO:0000256" key="2">
    <source>
        <dbReference type="SAM" id="Phobius"/>
    </source>
</evidence>
<dbReference type="RefSeq" id="WP_343763372.1">
    <property type="nucleotide sequence ID" value="NZ_BAAAFG010000002.1"/>
</dbReference>
<comment type="caution">
    <text evidence="4">The sequence shown here is derived from an EMBL/GenBank/DDBJ whole genome shotgun (WGS) entry which is preliminary data.</text>
</comment>
<dbReference type="Proteomes" id="UP001500507">
    <property type="component" value="Unassembled WGS sequence"/>
</dbReference>
<organism evidence="4 5">
    <name type="scientific">Gangjinia marincola</name>
    <dbReference type="NCBI Taxonomy" id="578463"/>
    <lineage>
        <taxon>Bacteria</taxon>
        <taxon>Pseudomonadati</taxon>
        <taxon>Bacteroidota</taxon>
        <taxon>Flavobacteriia</taxon>
        <taxon>Flavobacteriales</taxon>
        <taxon>Flavobacteriaceae</taxon>
        <taxon>Gangjinia</taxon>
    </lineage>
</organism>
<protein>
    <recommendedName>
        <fullName evidence="3">2TM domain-containing protein</fullName>
    </recommendedName>
</protein>
<dbReference type="InterPro" id="IPR025698">
    <property type="entry name" value="2TM_dom"/>
</dbReference>
<reference evidence="4 5" key="1">
    <citation type="journal article" date="2019" name="Int. J. Syst. Evol. Microbiol.">
        <title>The Global Catalogue of Microorganisms (GCM) 10K type strain sequencing project: providing services to taxonomists for standard genome sequencing and annotation.</title>
        <authorList>
            <consortium name="The Broad Institute Genomics Platform"/>
            <consortium name="The Broad Institute Genome Sequencing Center for Infectious Disease"/>
            <person name="Wu L."/>
            <person name="Ma J."/>
        </authorList>
    </citation>
    <scope>NUCLEOTIDE SEQUENCE [LARGE SCALE GENOMIC DNA]</scope>
    <source>
        <strain evidence="4 5">JCM 16082</strain>
    </source>
</reference>
<evidence type="ECO:0000313" key="5">
    <source>
        <dbReference type="Proteomes" id="UP001500507"/>
    </source>
</evidence>
<name>A0ABN1MDZ8_9FLAO</name>
<keyword evidence="2" id="KW-0812">Transmembrane</keyword>
<gene>
    <name evidence="4" type="ORF">GCM10009117_04900</name>
</gene>
<evidence type="ECO:0000313" key="4">
    <source>
        <dbReference type="EMBL" id="GAA0871344.1"/>
    </source>
</evidence>
<evidence type="ECO:0000259" key="3">
    <source>
        <dbReference type="Pfam" id="PF13239"/>
    </source>
</evidence>
<feature type="compositionally biased region" description="Basic and acidic residues" evidence="1">
    <location>
        <begin position="118"/>
        <end position="131"/>
    </location>
</feature>
<keyword evidence="2" id="KW-1133">Transmembrane helix</keyword>
<accession>A0ABN1MDZ8</accession>
<feature type="transmembrane region" description="Helical" evidence="2">
    <location>
        <begin position="66"/>
        <end position="88"/>
    </location>
</feature>
<proteinExistence type="predicted"/>
<keyword evidence="5" id="KW-1185">Reference proteome</keyword>
<feature type="region of interest" description="Disordered" evidence="1">
    <location>
        <begin position="118"/>
        <end position="146"/>
    </location>
</feature>
<dbReference type="EMBL" id="BAAAFG010000002">
    <property type="protein sequence ID" value="GAA0871344.1"/>
    <property type="molecule type" value="Genomic_DNA"/>
</dbReference>
<sequence>MFSKKKKETEIDHEQRILFEHAQERIKKKKNLYRHFIIFLAGAVLLIVVNLVLGYGKDFTILNTDWFVWAILLWTFVFLIHLLNVFVLNPFIGKKWEEEQLERLVAKQKKKIAALQQEVEKNHPLPEKKTTNDPQLPLPKNDSNPS</sequence>
<feature type="domain" description="2TM" evidence="3">
    <location>
        <begin position="20"/>
        <end position="105"/>
    </location>
</feature>